<protein>
    <submittedName>
        <fullName evidence="1">Uncharacterized protein</fullName>
    </submittedName>
</protein>
<gene>
    <name evidence="1" type="ORF">HNR67_003665</name>
</gene>
<reference evidence="1 2" key="1">
    <citation type="submission" date="2020-08" db="EMBL/GenBank/DDBJ databases">
        <title>Sequencing the genomes of 1000 actinobacteria strains.</title>
        <authorList>
            <person name="Klenk H.-P."/>
        </authorList>
    </citation>
    <scope>NUCLEOTIDE SEQUENCE [LARGE SCALE GENOMIC DNA]</scope>
    <source>
        <strain evidence="1 2">DSM 44230</strain>
    </source>
</reference>
<organism evidence="1 2">
    <name type="scientific">Crossiella cryophila</name>
    <dbReference type="NCBI Taxonomy" id="43355"/>
    <lineage>
        <taxon>Bacteria</taxon>
        <taxon>Bacillati</taxon>
        <taxon>Actinomycetota</taxon>
        <taxon>Actinomycetes</taxon>
        <taxon>Pseudonocardiales</taxon>
        <taxon>Pseudonocardiaceae</taxon>
        <taxon>Crossiella</taxon>
    </lineage>
</organism>
<dbReference type="EMBL" id="JACHMH010000001">
    <property type="protein sequence ID" value="MBB4677547.1"/>
    <property type="molecule type" value="Genomic_DNA"/>
</dbReference>
<dbReference type="Proteomes" id="UP000533598">
    <property type="component" value="Unassembled WGS sequence"/>
</dbReference>
<name>A0A7W7CAG3_9PSEU</name>
<evidence type="ECO:0000313" key="2">
    <source>
        <dbReference type="Proteomes" id="UP000533598"/>
    </source>
</evidence>
<dbReference type="RefSeq" id="WP_185003480.1">
    <property type="nucleotide sequence ID" value="NZ_BAAAUI010000047.1"/>
</dbReference>
<dbReference type="AlphaFoldDB" id="A0A7W7CAG3"/>
<accession>A0A7W7CAG3</accession>
<evidence type="ECO:0000313" key="1">
    <source>
        <dbReference type="EMBL" id="MBB4677547.1"/>
    </source>
</evidence>
<comment type="caution">
    <text evidence="1">The sequence shown here is derived from an EMBL/GenBank/DDBJ whole genome shotgun (WGS) entry which is preliminary data.</text>
</comment>
<sequence>MRLLLGKTVSVHYGQMYLLNRDSPFDGDLSASFRGQSNGLLGAARPELLFLITGRHTGEVGLDIELHDREPPPAADWPDVVEASCRLTGDDPVLSEWGERWYELDLPPGDYRIRYCAQGMDAANDAVTADGVLDRYLLQLWPAEPAPDAVLSQTSRSAAYWHTEARKLPPPATPAELATEAARRDAEESVRAALRERQEDIRRWGGEPPSPALRQLKGNARKMIREHRDLAEALAAADPATQRALAAALARQACAAARLTALDWITGALAAVDRGEQPFSDWRAAGQLLLTDPAVPSTVAVPGGPRQQTSAFAALRVALLPDPLTAALETLAATLGTLSPTDRDVLLGDLRRTLS</sequence>
<keyword evidence="2" id="KW-1185">Reference proteome</keyword>
<proteinExistence type="predicted"/>